<proteinExistence type="predicted"/>
<keyword evidence="1" id="KW-0175">Coiled coil</keyword>
<organism evidence="3 4">
    <name type="scientific">Fonsecaea pedrosoi CBS 271.37</name>
    <dbReference type="NCBI Taxonomy" id="1442368"/>
    <lineage>
        <taxon>Eukaryota</taxon>
        <taxon>Fungi</taxon>
        <taxon>Dikarya</taxon>
        <taxon>Ascomycota</taxon>
        <taxon>Pezizomycotina</taxon>
        <taxon>Eurotiomycetes</taxon>
        <taxon>Chaetothyriomycetidae</taxon>
        <taxon>Chaetothyriales</taxon>
        <taxon>Herpotrichiellaceae</taxon>
        <taxon>Fonsecaea</taxon>
    </lineage>
</organism>
<keyword evidence="4" id="KW-1185">Reference proteome</keyword>
<dbReference type="GeneID" id="25299549"/>
<reference evidence="3 4" key="1">
    <citation type="submission" date="2015-01" db="EMBL/GenBank/DDBJ databases">
        <title>The Genome Sequence of Fonsecaea pedrosoi CBS 271.37.</title>
        <authorList>
            <consortium name="The Broad Institute Genomics Platform"/>
            <person name="Cuomo C."/>
            <person name="de Hoog S."/>
            <person name="Gorbushina A."/>
            <person name="Stielow B."/>
            <person name="Teixiera M."/>
            <person name="Abouelleil A."/>
            <person name="Chapman S.B."/>
            <person name="Priest M."/>
            <person name="Young S.K."/>
            <person name="Wortman J."/>
            <person name="Nusbaum C."/>
            <person name="Birren B."/>
        </authorList>
    </citation>
    <scope>NUCLEOTIDE SEQUENCE [LARGE SCALE GENOMIC DNA]</scope>
    <source>
        <strain evidence="3 4">CBS 271.37</strain>
    </source>
</reference>
<dbReference type="VEuPathDB" id="FungiDB:Z517_00059"/>
<feature type="coiled-coil region" evidence="1">
    <location>
        <begin position="310"/>
        <end position="337"/>
    </location>
</feature>
<feature type="compositionally biased region" description="Polar residues" evidence="2">
    <location>
        <begin position="20"/>
        <end position="31"/>
    </location>
</feature>
<feature type="region of interest" description="Disordered" evidence="2">
    <location>
        <begin position="1"/>
        <end position="137"/>
    </location>
</feature>
<dbReference type="EMBL" id="KN846969">
    <property type="protein sequence ID" value="KIW84671.1"/>
    <property type="molecule type" value="Genomic_DNA"/>
</dbReference>
<accession>A0A0D2E3M2</accession>
<protein>
    <submittedName>
        <fullName evidence="3">Uncharacterized protein</fullName>
    </submittedName>
</protein>
<dbReference type="AlphaFoldDB" id="A0A0D2E3M2"/>
<dbReference type="OrthoDB" id="4156315at2759"/>
<evidence type="ECO:0000256" key="2">
    <source>
        <dbReference type="SAM" id="MobiDB-lite"/>
    </source>
</evidence>
<dbReference type="HOGENOM" id="CLU_628561_0_0_1"/>
<gene>
    <name evidence="3" type="ORF">Z517_00059</name>
</gene>
<evidence type="ECO:0000256" key="1">
    <source>
        <dbReference type="SAM" id="Coils"/>
    </source>
</evidence>
<sequence>MASILSWFRGKGEKRKSQAGLGTTPSESPNLPHSAARLQDDSSARATCAFVGPPVDGQPPKQTSGVHKSMENPDLPIDSTFKREESLNVSAEPPKQTSLHNDDAVGEPGEQQGSAPQIPPSNIGPDARPSTPDENDRSHILRSHWNQLNGVVESLTSRLITAHDLRGDSIRKSEAVLAKIESILATEGNNLLPELRESLLGLKQVATKVKEQDLILIQQSYQIVQQGSVIFGPAAVTSLQVLDNQGVVVRRRQSSTEESIPNDDIRLDETPEAQRYLSKKGDVDMLRDILINMDVKRMMLFDANEEPEVIEDFEVEYKQVLDEMREAQEELDKLYEELPERRVSISQEQFPEMDQDVTSQSYIDHAETGSASGSQPRPELPANTLSHLLESTAADNRDESTTLVKAYLDYQLQQLSREELNVSEPAADASQQGDKA</sequence>
<name>A0A0D2E3M2_9EURO</name>
<feature type="region of interest" description="Disordered" evidence="2">
    <location>
        <begin position="416"/>
        <end position="436"/>
    </location>
</feature>
<evidence type="ECO:0000313" key="3">
    <source>
        <dbReference type="EMBL" id="KIW84671.1"/>
    </source>
</evidence>
<evidence type="ECO:0000313" key="4">
    <source>
        <dbReference type="Proteomes" id="UP000053029"/>
    </source>
</evidence>
<dbReference type="Proteomes" id="UP000053029">
    <property type="component" value="Unassembled WGS sequence"/>
</dbReference>
<dbReference type="RefSeq" id="XP_013288479.1">
    <property type="nucleotide sequence ID" value="XM_013433025.1"/>
</dbReference>